<keyword evidence="1" id="KW-0863">Zinc-finger</keyword>
<organism evidence="3 4">
    <name type="scientific">Passalora fulva</name>
    <name type="common">Tomato leaf mold</name>
    <name type="synonym">Cladosporium fulvum</name>
    <dbReference type="NCBI Taxonomy" id="5499"/>
    <lineage>
        <taxon>Eukaryota</taxon>
        <taxon>Fungi</taxon>
        <taxon>Dikarya</taxon>
        <taxon>Ascomycota</taxon>
        <taxon>Pezizomycotina</taxon>
        <taxon>Dothideomycetes</taxon>
        <taxon>Dothideomycetidae</taxon>
        <taxon>Mycosphaerellales</taxon>
        <taxon>Mycosphaerellaceae</taxon>
        <taxon>Fulvia</taxon>
    </lineage>
</organism>
<proteinExistence type="predicted"/>
<evidence type="ECO:0000256" key="1">
    <source>
        <dbReference type="PROSITE-ProRule" id="PRU00042"/>
    </source>
</evidence>
<reference evidence="3" key="1">
    <citation type="submission" date="2021-12" db="EMBL/GenBank/DDBJ databases">
        <authorList>
            <person name="Zaccaron A."/>
            <person name="Stergiopoulos I."/>
        </authorList>
    </citation>
    <scope>NUCLEOTIDE SEQUENCE</scope>
    <source>
        <strain evidence="3">Race5_Kim</strain>
    </source>
</reference>
<feature type="domain" description="C2H2-type" evidence="2">
    <location>
        <begin position="107"/>
        <end position="137"/>
    </location>
</feature>
<dbReference type="GO" id="GO:0008270">
    <property type="term" value="F:zinc ion binding"/>
    <property type="evidence" value="ECO:0007669"/>
    <property type="project" value="UniProtKB-KW"/>
</dbReference>
<dbReference type="AlphaFoldDB" id="A0A9Q8P6A0"/>
<accession>A0A9Q8P6A0</accession>
<sequence length="265" mass="29961">MNWQQAIQPDGYANDTTDLSGLFPSEQATGYSTQDVFLGTFLKVPVQYERSTTFDSACSLPSRTPGLKRRSCDHEREHEATDLVRTESKKAKRHVAGTRAEKTDHGYFCTHPDCDRTFDRLCEAKKHFKAKHTPLQLKPHGCTIDGCDFRGMWPKDIRRHLKQKHGVVSPTMPTAIAVDTMNMPTMNVSYEGALANSPLEITPIEEEKQKAPNMATLAQAFSMFKRLRIRSQSSDDTPNKLIMVTKDQKNFRDVDVTGANIYIVH</sequence>
<dbReference type="RefSeq" id="XP_047759097.1">
    <property type="nucleotide sequence ID" value="XM_047906911.1"/>
</dbReference>
<dbReference type="GeneID" id="71987641"/>
<gene>
    <name evidence="3" type="ORF">CLAFUR5_07763</name>
</gene>
<keyword evidence="1" id="KW-0479">Metal-binding</keyword>
<keyword evidence="4" id="KW-1185">Reference proteome</keyword>
<reference evidence="3" key="2">
    <citation type="journal article" date="2022" name="Microb. Genom.">
        <title>A chromosome-scale genome assembly of the tomato pathogen Cladosporium fulvum reveals a compartmentalized genome architecture and the presence of a dispensable chromosome.</title>
        <authorList>
            <person name="Zaccaron A.Z."/>
            <person name="Chen L.H."/>
            <person name="Samaras A."/>
            <person name="Stergiopoulos I."/>
        </authorList>
    </citation>
    <scope>NUCLEOTIDE SEQUENCE</scope>
    <source>
        <strain evidence="3">Race5_Kim</strain>
    </source>
</reference>
<dbReference type="PROSITE" id="PS50157">
    <property type="entry name" value="ZINC_FINGER_C2H2_2"/>
    <property type="match status" value="1"/>
</dbReference>
<keyword evidence="1" id="KW-0862">Zinc</keyword>
<dbReference type="SMART" id="SM00355">
    <property type="entry name" value="ZnF_C2H2"/>
    <property type="match status" value="2"/>
</dbReference>
<dbReference type="EMBL" id="CP090165">
    <property type="protein sequence ID" value="UJO14731.1"/>
    <property type="molecule type" value="Genomic_DNA"/>
</dbReference>
<dbReference type="OrthoDB" id="3647936at2759"/>
<evidence type="ECO:0000313" key="3">
    <source>
        <dbReference type="EMBL" id="UJO14731.1"/>
    </source>
</evidence>
<dbReference type="PROSITE" id="PS00028">
    <property type="entry name" value="ZINC_FINGER_C2H2_1"/>
    <property type="match status" value="1"/>
</dbReference>
<dbReference type="Gene3D" id="3.30.160.60">
    <property type="entry name" value="Classic Zinc Finger"/>
    <property type="match status" value="1"/>
</dbReference>
<evidence type="ECO:0000259" key="2">
    <source>
        <dbReference type="PROSITE" id="PS50157"/>
    </source>
</evidence>
<name>A0A9Q8P6A0_PASFU</name>
<dbReference type="InterPro" id="IPR013087">
    <property type="entry name" value="Znf_C2H2_type"/>
</dbReference>
<dbReference type="Proteomes" id="UP000756132">
    <property type="component" value="Chromosome 3"/>
</dbReference>
<evidence type="ECO:0000313" key="4">
    <source>
        <dbReference type="Proteomes" id="UP000756132"/>
    </source>
</evidence>
<protein>
    <recommendedName>
        <fullName evidence="2">C2H2-type domain-containing protein</fullName>
    </recommendedName>
</protein>
<dbReference type="KEGG" id="ffu:CLAFUR5_07763"/>